<dbReference type="Proteomes" id="UP001060215">
    <property type="component" value="Chromosome 12"/>
</dbReference>
<name>A0ACC0G122_9ERIC</name>
<dbReference type="EMBL" id="CM045769">
    <property type="protein sequence ID" value="KAI7994354.1"/>
    <property type="molecule type" value="Genomic_DNA"/>
</dbReference>
<protein>
    <submittedName>
        <fullName evidence="1">Uncharacterized protein</fullName>
    </submittedName>
</protein>
<comment type="caution">
    <text evidence="1">The sequence shown here is derived from an EMBL/GenBank/DDBJ whole genome shotgun (WGS) entry which is preliminary data.</text>
</comment>
<evidence type="ECO:0000313" key="2">
    <source>
        <dbReference type="Proteomes" id="UP001060215"/>
    </source>
</evidence>
<reference evidence="1 2" key="1">
    <citation type="journal article" date="2022" name="Plant J.">
        <title>Chromosome-level genome of Camellia lanceoleosa provides a valuable resource for understanding genome evolution and self-incompatibility.</title>
        <authorList>
            <person name="Gong W."/>
            <person name="Xiao S."/>
            <person name="Wang L."/>
            <person name="Liao Z."/>
            <person name="Chang Y."/>
            <person name="Mo W."/>
            <person name="Hu G."/>
            <person name="Li W."/>
            <person name="Zhao G."/>
            <person name="Zhu H."/>
            <person name="Hu X."/>
            <person name="Ji K."/>
            <person name="Xiang X."/>
            <person name="Song Q."/>
            <person name="Yuan D."/>
            <person name="Jin S."/>
            <person name="Zhang L."/>
        </authorList>
    </citation>
    <scope>NUCLEOTIDE SEQUENCE [LARGE SCALE GENOMIC DNA]</scope>
    <source>
        <strain evidence="1">SQ_2022a</strain>
    </source>
</reference>
<evidence type="ECO:0000313" key="1">
    <source>
        <dbReference type="EMBL" id="KAI7994354.1"/>
    </source>
</evidence>
<accession>A0ACC0G122</accession>
<proteinExistence type="predicted"/>
<keyword evidence="2" id="KW-1185">Reference proteome</keyword>
<gene>
    <name evidence="1" type="ORF">LOK49_LG11G01339</name>
</gene>
<organism evidence="1 2">
    <name type="scientific">Camellia lanceoleosa</name>
    <dbReference type="NCBI Taxonomy" id="1840588"/>
    <lineage>
        <taxon>Eukaryota</taxon>
        <taxon>Viridiplantae</taxon>
        <taxon>Streptophyta</taxon>
        <taxon>Embryophyta</taxon>
        <taxon>Tracheophyta</taxon>
        <taxon>Spermatophyta</taxon>
        <taxon>Magnoliopsida</taxon>
        <taxon>eudicotyledons</taxon>
        <taxon>Gunneridae</taxon>
        <taxon>Pentapetalae</taxon>
        <taxon>asterids</taxon>
        <taxon>Ericales</taxon>
        <taxon>Theaceae</taxon>
        <taxon>Camellia</taxon>
    </lineage>
</organism>
<sequence length="48" mass="5732">MMRCDAKSFKYKHLFKSCFIPSCFYNKIKVQVLQKIKLPNNVQNATNY</sequence>